<feature type="transmembrane region" description="Helical" evidence="1">
    <location>
        <begin position="464"/>
        <end position="483"/>
    </location>
</feature>
<feature type="transmembrane region" description="Helical" evidence="1">
    <location>
        <begin position="1065"/>
        <end position="1086"/>
    </location>
</feature>
<dbReference type="SUPFAM" id="SSF82866">
    <property type="entry name" value="Multidrug efflux transporter AcrB transmembrane domain"/>
    <property type="match status" value="2"/>
</dbReference>
<feature type="transmembrane region" description="Helical" evidence="1">
    <location>
        <begin position="903"/>
        <end position="923"/>
    </location>
</feature>
<keyword evidence="1" id="KW-0812">Transmembrane</keyword>
<dbReference type="SUPFAM" id="SSF82714">
    <property type="entry name" value="Multidrug efflux transporter AcrB TolC docking domain, DN and DC subdomains"/>
    <property type="match status" value="2"/>
</dbReference>
<dbReference type="EMBL" id="OBEB01000003">
    <property type="protein sequence ID" value="SNY51062.1"/>
    <property type="molecule type" value="Genomic_DNA"/>
</dbReference>
<feature type="transmembrane region" description="Helical" evidence="1">
    <location>
        <begin position="975"/>
        <end position="994"/>
    </location>
</feature>
<dbReference type="Proteomes" id="UP000219353">
    <property type="component" value="Unassembled WGS sequence"/>
</dbReference>
<protein>
    <submittedName>
        <fullName evidence="2">Multidrug efflux pump subunit AcrB</fullName>
    </submittedName>
</protein>
<accession>A0A285IST6</accession>
<dbReference type="Pfam" id="PF00873">
    <property type="entry name" value="ACR_tran"/>
    <property type="match status" value="1"/>
</dbReference>
<dbReference type="PRINTS" id="PR00702">
    <property type="entry name" value="ACRIFLAVINRP"/>
</dbReference>
<dbReference type="GO" id="GO:0005886">
    <property type="term" value="C:plasma membrane"/>
    <property type="evidence" value="ECO:0007669"/>
    <property type="project" value="TreeGrafter"/>
</dbReference>
<feature type="transmembrane region" description="Helical" evidence="1">
    <location>
        <begin position="432"/>
        <end position="452"/>
    </location>
</feature>
<sequence length="1173" mass="128852">MDTNKGIIAWFTRNSVAANLLMAIILVAGIASVMTIKKQAFPEIELEVVNIRVPYLGAAPQEVETGVIDKIEQSLRGVNGIKRIRSTAVEGLATIRVEVASNYEVQEVMDEIKTQVGSISSLPEQTERPVVYRVRFQSNVMWLSLYGDAPERTLKELAKDIRDEIKKRPGVSKVDVIAARDYEVAVEVPELKLKEYGLTLDQVVAAIRASSVDLPGGAIRSESGNILLRTKGQAYNQIDFDNIVLLKFADGSRLTLGEIATVNDGFIERSRLATFDGKNSVSIRIDAVGEDDTLQIADTVKQYVKDKKASLPPSVQLDYWGDSSYYLQGRLDLMSSNLIYGVLLVLLALTLFLEFRVAFWVMVGIPVCFLGALAMLPLPMFDVSINMISLFGFILVLGIVVDDAIIIGESAYTEIEKRGKSTAAVIAGAKKVAMPATFGVLTTIAAFVPMLMVGGGMSAIWESIAWVVVLCLVFSIIESKLILPTHIANMDTKPWDPDKGGIYAVGRFGSNTLKRIREAVSRGLFRFIHNTYKPFIERCIRLRYLTMACFFAMLILMIGVMQGGFVRWVFFPDIPSDFIQANVQMEEGASNEATVLAMQEIETALLRANTELGREFNEDVIKHRLVFLNSDTAGQLVVELEKSENREIDGFEIARRWREQVPEIPGLKSFKINSSTMGGGGADIALQLRGTNLQNLQLATEELKARLADYAGVFDIEDNLLGGNDEIVLALKPEADLLGISLADLARQVRYGFYGAEAQRLQRNGEEIKVMVRYPREERRSIGDLENMRIRTANGGEVPFSRVASYTMQPSFSAINRVNGERAVTITAAADKTLIEPSVVVREIQSKVIKELEQKYLGVTGSLDGASQDEIDARVDLMKAAVLAMFAIYALMAVPLKSYSQPLIIMSVIPFGLIGAVVGHMLLGLSMSIMSIFGLVALAGVVVNDSLIMVDFVNRARAQGIAVRQAVVEAGTQRFRAILLTSLTTFVGLAPIVLERSLQAKIVVPMAVSLAFGILFATVITLVLIPALYVILEDTKKTVPQAISSFGRAIRSYALFNQPDSRREFWQFFLVHMLLLVVLLIVDAIVASTGLLPNGIIALTYLIAMTLPITAAICRRLTDLQFSRWWALLLIVPLLGFIILLILTLQAGRSESNNAGFDEQADAGQPVLSEGGY</sequence>
<keyword evidence="1" id="KW-1133">Transmembrane helix</keyword>
<dbReference type="Gene3D" id="3.30.2090.10">
    <property type="entry name" value="Multidrug efflux transporter AcrB TolC docking domain, DN and DC subdomains"/>
    <property type="match status" value="2"/>
</dbReference>
<dbReference type="Pfam" id="PF05656">
    <property type="entry name" value="DUF805"/>
    <property type="match status" value="1"/>
</dbReference>
<keyword evidence="1" id="KW-0472">Membrane</keyword>
<dbReference type="Gene3D" id="3.30.70.1430">
    <property type="entry name" value="Multidrug efflux transporter AcrB pore domain"/>
    <property type="match status" value="2"/>
</dbReference>
<dbReference type="RefSeq" id="WP_097111011.1">
    <property type="nucleotide sequence ID" value="NZ_OBEB01000003.1"/>
</dbReference>
<evidence type="ECO:0000313" key="2">
    <source>
        <dbReference type="EMBL" id="SNY51062.1"/>
    </source>
</evidence>
<feature type="transmembrane region" description="Helical" evidence="1">
    <location>
        <begin position="929"/>
        <end position="954"/>
    </location>
</feature>
<dbReference type="PANTHER" id="PTHR32063">
    <property type="match status" value="1"/>
</dbReference>
<dbReference type="GO" id="GO:0042910">
    <property type="term" value="F:xenobiotic transmembrane transporter activity"/>
    <property type="evidence" value="ECO:0007669"/>
    <property type="project" value="TreeGrafter"/>
</dbReference>
<proteinExistence type="predicted"/>
<feature type="transmembrane region" description="Helical" evidence="1">
    <location>
        <begin position="387"/>
        <end position="412"/>
    </location>
</feature>
<name>A0A285IST6_9GAMM</name>
<dbReference type="InterPro" id="IPR008523">
    <property type="entry name" value="DUF805"/>
</dbReference>
<dbReference type="InterPro" id="IPR001036">
    <property type="entry name" value="Acrflvin-R"/>
</dbReference>
<feature type="transmembrane region" description="Helical" evidence="1">
    <location>
        <begin position="544"/>
        <end position="570"/>
    </location>
</feature>
<evidence type="ECO:0000256" key="1">
    <source>
        <dbReference type="SAM" id="Phobius"/>
    </source>
</evidence>
<dbReference type="Gene3D" id="3.30.70.1440">
    <property type="entry name" value="Multidrug efflux transporter AcrB pore domain"/>
    <property type="match status" value="1"/>
</dbReference>
<dbReference type="OrthoDB" id="5287122at2"/>
<organism evidence="2 3">
    <name type="scientific">Arsukibacterium tuosuense</name>
    <dbReference type="NCBI Taxonomy" id="1323745"/>
    <lineage>
        <taxon>Bacteria</taxon>
        <taxon>Pseudomonadati</taxon>
        <taxon>Pseudomonadota</taxon>
        <taxon>Gammaproteobacteria</taxon>
        <taxon>Chromatiales</taxon>
        <taxon>Chromatiaceae</taxon>
        <taxon>Arsukibacterium</taxon>
    </lineage>
</organism>
<dbReference type="Gene3D" id="1.20.1640.10">
    <property type="entry name" value="Multidrug efflux transporter AcrB transmembrane domain"/>
    <property type="match status" value="2"/>
</dbReference>
<feature type="transmembrane region" description="Helical" evidence="1">
    <location>
        <begin position="1006"/>
        <end position="1032"/>
    </location>
</feature>
<dbReference type="PANTHER" id="PTHR32063:SF33">
    <property type="entry name" value="RND SUPERFAMILY EFFLUX PUMP PERMEASE COMPONENT"/>
    <property type="match status" value="1"/>
</dbReference>
<evidence type="ECO:0000313" key="3">
    <source>
        <dbReference type="Proteomes" id="UP000219353"/>
    </source>
</evidence>
<feature type="transmembrane region" description="Helical" evidence="1">
    <location>
        <begin position="1125"/>
        <end position="1145"/>
    </location>
</feature>
<dbReference type="Gene3D" id="3.30.70.1320">
    <property type="entry name" value="Multidrug efflux transporter AcrB pore domain like"/>
    <property type="match status" value="1"/>
</dbReference>
<feature type="transmembrane region" description="Helical" evidence="1">
    <location>
        <begin position="1092"/>
        <end position="1113"/>
    </location>
</feature>
<feature type="transmembrane region" description="Helical" evidence="1">
    <location>
        <begin position="359"/>
        <end position="381"/>
    </location>
</feature>
<feature type="transmembrane region" description="Helical" evidence="1">
    <location>
        <begin position="333"/>
        <end position="352"/>
    </location>
</feature>
<dbReference type="SUPFAM" id="SSF82693">
    <property type="entry name" value="Multidrug efflux transporter AcrB pore domain, PN1, PN2, PC1 and PC2 subdomains"/>
    <property type="match status" value="2"/>
</dbReference>
<gene>
    <name evidence="2" type="ORF">SAMN06297280_1744</name>
</gene>
<dbReference type="InterPro" id="IPR027463">
    <property type="entry name" value="AcrB_DN_DC_subdom"/>
</dbReference>
<feature type="transmembrane region" description="Helical" evidence="1">
    <location>
        <begin position="877"/>
        <end position="896"/>
    </location>
</feature>
<keyword evidence="3" id="KW-1185">Reference proteome</keyword>
<feature type="transmembrane region" description="Helical" evidence="1">
    <location>
        <begin position="16"/>
        <end position="36"/>
    </location>
</feature>
<reference evidence="3" key="1">
    <citation type="submission" date="2017-09" db="EMBL/GenBank/DDBJ databases">
        <authorList>
            <person name="Varghese N."/>
            <person name="Submissions S."/>
        </authorList>
    </citation>
    <scope>NUCLEOTIDE SEQUENCE [LARGE SCALE GENOMIC DNA]</scope>
    <source>
        <strain evidence="3">CGMCC 1.12461</strain>
    </source>
</reference>
<dbReference type="AlphaFoldDB" id="A0A285IST6"/>